<evidence type="ECO:0000313" key="10">
    <source>
        <dbReference type="EMBL" id="EXF93720.1"/>
    </source>
</evidence>
<keyword evidence="5 8" id="KW-0812">Transmembrane</keyword>
<dbReference type="InterPro" id="IPR035906">
    <property type="entry name" value="MetI-like_sf"/>
</dbReference>
<evidence type="ECO:0000256" key="6">
    <source>
        <dbReference type="ARBA" id="ARBA00022989"/>
    </source>
</evidence>
<comment type="subcellular location">
    <subcellularLocation>
        <location evidence="1 8">Cell membrane</location>
        <topology evidence="1 8">Multi-pass membrane protein</topology>
    </subcellularLocation>
</comment>
<keyword evidence="7 8" id="KW-0472">Membrane</keyword>
<sequence>MTSRMTTASNPLATPVTIETPTYSRFRHWRAALFLLPLLCVLALFSLAPTAWLLINSVQVDGAWSLANFSEILSSPFYRQAFGNSLWVSVCSSLIGLAIALVAAASLKRVDCTVRDITVAFTNMTGNLSGVSLAFAFIIVMGTNGAMTLLLRRWGLLADFDLYTQTGLTLIYSYFQIPLAVLLLYPAFDALQDDWQEAASLLGASRASYWRLVALPVLMPAVFGTFILLLANAMGAYASAYALMTSNYNLVTIRISSLVAGDISLEPNLAAALSVLLVALLVSVATFNQFLMRRSHHAH</sequence>
<feature type="domain" description="ABC transmembrane type-1" evidence="9">
    <location>
        <begin position="82"/>
        <end position="286"/>
    </location>
</feature>
<dbReference type="Pfam" id="PF00528">
    <property type="entry name" value="BPD_transp_1"/>
    <property type="match status" value="1"/>
</dbReference>
<organism evidence="10 11">
    <name type="scientific">Pseudomonas fluorescens HK44</name>
    <dbReference type="NCBI Taxonomy" id="1042209"/>
    <lineage>
        <taxon>Bacteria</taxon>
        <taxon>Pseudomonadati</taxon>
        <taxon>Pseudomonadota</taxon>
        <taxon>Gammaproteobacteria</taxon>
        <taxon>Pseudomonadales</taxon>
        <taxon>Pseudomonadaceae</taxon>
        <taxon>Pseudomonas</taxon>
    </lineage>
</organism>
<dbReference type="SUPFAM" id="SSF161098">
    <property type="entry name" value="MetI-like"/>
    <property type="match status" value="1"/>
</dbReference>
<evidence type="ECO:0000256" key="8">
    <source>
        <dbReference type="RuleBase" id="RU363032"/>
    </source>
</evidence>
<dbReference type="Gene3D" id="1.10.3720.10">
    <property type="entry name" value="MetI-like"/>
    <property type="match status" value="1"/>
</dbReference>
<dbReference type="AlphaFoldDB" id="A0A010SL68"/>
<dbReference type="PROSITE" id="PS50928">
    <property type="entry name" value="ABC_TM1"/>
    <property type="match status" value="1"/>
</dbReference>
<proteinExistence type="inferred from homology"/>
<feature type="transmembrane region" description="Helical" evidence="8">
    <location>
        <begin position="269"/>
        <end position="291"/>
    </location>
</feature>
<dbReference type="GO" id="GO:0005886">
    <property type="term" value="C:plasma membrane"/>
    <property type="evidence" value="ECO:0007669"/>
    <property type="project" value="UniProtKB-SubCell"/>
</dbReference>
<dbReference type="CDD" id="cd06261">
    <property type="entry name" value="TM_PBP2"/>
    <property type="match status" value="1"/>
</dbReference>
<keyword evidence="6 8" id="KW-1133">Transmembrane helix</keyword>
<feature type="transmembrane region" description="Helical" evidence="8">
    <location>
        <begin position="171"/>
        <end position="188"/>
    </location>
</feature>
<dbReference type="PANTHER" id="PTHR42929">
    <property type="entry name" value="INNER MEMBRANE ABC TRANSPORTER PERMEASE PROTEIN YDCU-RELATED-RELATED"/>
    <property type="match status" value="1"/>
</dbReference>
<keyword evidence="4" id="KW-1003">Cell membrane</keyword>
<evidence type="ECO:0000256" key="4">
    <source>
        <dbReference type="ARBA" id="ARBA00022475"/>
    </source>
</evidence>
<evidence type="ECO:0000313" key="11">
    <source>
        <dbReference type="Proteomes" id="UP000022611"/>
    </source>
</evidence>
<feature type="transmembrane region" description="Helical" evidence="8">
    <location>
        <begin position="86"/>
        <end position="107"/>
    </location>
</feature>
<dbReference type="GO" id="GO:0055085">
    <property type="term" value="P:transmembrane transport"/>
    <property type="evidence" value="ECO:0007669"/>
    <property type="project" value="InterPro"/>
</dbReference>
<evidence type="ECO:0000256" key="3">
    <source>
        <dbReference type="ARBA" id="ARBA00022448"/>
    </source>
</evidence>
<feature type="transmembrane region" description="Helical" evidence="8">
    <location>
        <begin position="209"/>
        <end position="231"/>
    </location>
</feature>
<accession>A0A010SL68</accession>
<dbReference type="Proteomes" id="UP000022611">
    <property type="component" value="Unassembled WGS sequence"/>
</dbReference>
<dbReference type="eggNOG" id="COG4132">
    <property type="taxonomic scope" value="Bacteria"/>
</dbReference>
<reference evidence="10 11" key="1">
    <citation type="journal article" date="2011" name="J. Bacteriol.">
        <title>Draft genome sequence of the polycyclic aromatic hydrocarbon-degrading, genetically engineered bioluminescent bioreporter Pseudomonas fluorescens HK44.</title>
        <authorList>
            <person name="Chauhan A."/>
            <person name="Layton A.C."/>
            <person name="Williams D.E."/>
            <person name="Smartt A.E."/>
            <person name="Ripp S."/>
            <person name="Karpinets T.V."/>
            <person name="Brown S.D."/>
            <person name="Sayler G.S."/>
        </authorList>
    </citation>
    <scope>NUCLEOTIDE SEQUENCE [LARGE SCALE GENOMIC DNA]</scope>
    <source>
        <strain evidence="10 11">HK44</strain>
    </source>
</reference>
<dbReference type="PANTHER" id="PTHR42929:SF1">
    <property type="entry name" value="INNER MEMBRANE ABC TRANSPORTER PERMEASE PROTEIN YDCU-RELATED"/>
    <property type="match status" value="1"/>
</dbReference>
<comment type="similarity">
    <text evidence="2">Belongs to the binding-protein-dependent transport system permease family. CysTW subfamily.</text>
</comment>
<dbReference type="HOGENOM" id="CLU_016047_18_6_6"/>
<dbReference type="PATRIC" id="fig|1042209.11.peg.4133"/>
<evidence type="ECO:0000259" key="9">
    <source>
        <dbReference type="PROSITE" id="PS50928"/>
    </source>
</evidence>
<name>A0A010SL68_PSEFL</name>
<comment type="caution">
    <text evidence="10">The sequence shown here is derived from an EMBL/GenBank/DDBJ whole genome shotgun (WGS) entry which is preliminary data.</text>
</comment>
<evidence type="ECO:0000256" key="2">
    <source>
        <dbReference type="ARBA" id="ARBA00007069"/>
    </source>
</evidence>
<feature type="transmembrane region" description="Helical" evidence="8">
    <location>
        <begin position="128"/>
        <end position="151"/>
    </location>
</feature>
<dbReference type="InterPro" id="IPR000515">
    <property type="entry name" value="MetI-like"/>
</dbReference>
<dbReference type="EMBL" id="AFOY02000015">
    <property type="protein sequence ID" value="EXF93720.1"/>
    <property type="molecule type" value="Genomic_DNA"/>
</dbReference>
<feature type="transmembrane region" description="Helical" evidence="8">
    <location>
        <begin position="33"/>
        <end position="55"/>
    </location>
</feature>
<evidence type="ECO:0000256" key="1">
    <source>
        <dbReference type="ARBA" id="ARBA00004651"/>
    </source>
</evidence>
<gene>
    <name evidence="10" type="ORF">HK44_008720</name>
</gene>
<keyword evidence="3 8" id="KW-0813">Transport</keyword>
<evidence type="ECO:0000256" key="5">
    <source>
        <dbReference type="ARBA" id="ARBA00022692"/>
    </source>
</evidence>
<protein>
    <submittedName>
        <fullName evidence="10">ABC transporter permease</fullName>
    </submittedName>
</protein>
<evidence type="ECO:0000256" key="7">
    <source>
        <dbReference type="ARBA" id="ARBA00023136"/>
    </source>
</evidence>